<name>A0AA39IQN0_9BILA</name>
<reference evidence="2" key="1">
    <citation type="submission" date="2023-06" db="EMBL/GenBank/DDBJ databases">
        <title>Genomic analysis of the entomopathogenic nematode Steinernema hermaphroditum.</title>
        <authorList>
            <person name="Schwarz E.M."/>
            <person name="Heppert J.K."/>
            <person name="Baniya A."/>
            <person name="Schwartz H.T."/>
            <person name="Tan C.-H."/>
            <person name="Antoshechkin I."/>
            <person name="Sternberg P.W."/>
            <person name="Goodrich-Blair H."/>
            <person name="Dillman A.R."/>
        </authorList>
    </citation>
    <scope>NUCLEOTIDE SEQUENCE</scope>
    <source>
        <strain evidence="2">PS9179</strain>
        <tissue evidence="2">Whole animal</tissue>
    </source>
</reference>
<feature type="region of interest" description="Disordered" evidence="1">
    <location>
        <begin position="50"/>
        <end position="69"/>
    </location>
</feature>
<comment type="caution">
    <text evidence="2">The sequence shown here is derived from an EMBL/GenBank/DDBJ whole genome shotgun (WGS) entry which is preliminary data.</text>
</comment>
<dbReference type="AlphaFoldDB" id="A0AA39IQN0"/>
<evidence type="ECO:0000313" key="3">
    <source>
        <dbReference type="Proteomes" id="UP001175271"/>
    </source>
</evidence>
<evidence type="ECO:0000256" key="1">
    <source>
        <dbReference type="SAM" id="MobiDB-lite"/>
    </source>
</evidence>
<gene>
    <name evidence="2" type="ORF">QR680_010959</name>
</gene>
<feature type="compositionally biased region" description="Basic and acidic residues" evidence="1">
    <location>
        <begin position="58"/>
        <end position="69"/>
    </location>
</feature>
<dbReference type="EMBL" id="JAUCMV010000001">
    <property type="protein sequence ID" value="KAK0428706.1"/>
    <property type="molecule type" value="Genomic_DNA"/>
</dbReference>
<accession>A0AA39IQN0</accession>
<dbReference type="Proteomes" id="UP001175271">
    <property type="component" value="Unassembled WGS sequence"/>
</dbReference>
<proteinExistence type="predicted"/>
<evidence type="ECO:0000313" key="2">
    <source>
        <dbReference type="EMBL" id="KAK0428706.1"/>
    </source>
</evidence>
<sequence>MAPSSRRYLPRRGLIENGPKKAESCSHRAEGGEAVPLKITQIARENEIAHPVSAESSAGEKIDDSFSFS</sequence>
<feature type="region of interest" description="Disordered" evidence="1">
    <location>
        <begin position="1"/>
        <end position="32"/>
    </location>
</feature>
<feature type="compositionally biased region" description="Basic and acidic residues" evidence="1">
    <location>
        <begin position="18"/>
        <end position="31"/>
    </location>
</feature>
<protein>
    <submittedName>
        <fullName evidence="2">Uncharacterized protein</fullName>
    </submittedName>
</protein>
<organism evidence="2 3">
    <name type="scientific">Steinernema hermaphroditum</name>
    <dbReference type="NCBI Taxonomy" id="289476"/>
    <lineage>
        <taxon>Eukaryota</taxon>
        <taxon>Metazoa</taxon>
        <taxon>Ecdysozoa</taxon>
        <taxon>Nematoda</taxon>
        <taxon>Chromadorea</taxon>
        <taxon>Rhabditida</taxon>
        <taxon>Tylenchina</taxon>
        <taxon>Panagrolaimomorpha</taxon>
        <taxon>Strongyloidoidea</taxon>
        <taxon>Steinernematidae</taxon>
        <taxon>Steinernema</taxon>
    </lineage>
</organism>
<keyword evidence="3" id="KW-1185">Reference proteome</keyword>